<evidence type="ECO:0000313" key="2">
    <source>
        <dbReference type="Proteomes" id="UP000077315"/>
    </source>
</evidence>
<dbReference type="AlphaFoldDB" id="A0A167L3V4"/>
<gene>
    <name evidence="1" type="ORF">PHYBLDRAFT_66238</name>
</gene>
<reference evidence="2" key="1">
    <citation type="submission" date="2015-06" db="EMBL/GenBank/DDBJ databases">
        <title>Expansion of signal transduction pathways in fungi by whole-genome duplication.</title>
        <authorList>
            <consortium name="DOE Joint Genome Institute"/>
            <person name="Corrochano L.M."/>
            <person name="Kuo A."/>
            <person name="Marcet-Houben M."/>
            <person name="Polaino S."/>
            <person name="Salamov A."/>
            <person name="Villalobos J.M."/>
            <person name="Alvarez M.I."/>
            <person name="Avalos J."/>
            <person name="Benito E.P."/>
            <person name="Benoit I."/>
            <person name="Burger G."/>
            <person name="Camino L.P."/>
            <person name="Canovas D."/>
            <person name="Cerda-Olmedo E."/>
            <person name="Cheng J.-F."/>
            <person name="Dominguez A."/>
            <person name="Elias M."/>
            <person name="Eslava A.P."/>
            <person name="Glaser F."/>
            <person name="Grimwood J."/>
            <person name="Gutierrez G."/>
            <person name="Heitman J."/>
            <person name="Henrissat B."/>
            <person name="Iturriaga E.A."/>
            <person name="Lang B.F."/>
            <person name="Lavin J.L."/>
            <person name="Lee S."/>
            <person name="Li W."/>
            <person name="Lindquist E."/>
            <person name="Lopez-Garcia S."/>
            <person name="Luque E.M."/>
            <person name="Marcos A.T."/>
            <person name="Martin J."/>
            <person name="McCluskey K."/>
            <person name="Medina H.R."/>
            <person name="Miralles-Duran A."/>
            <person name="Miyazaki A."/>
            <person name="Munoz-Torres E."/>
            <person name="Oguiza J.A."/>
            <person name="Ohm R."/>
            <person name="Olmedo M."/>
            <person name="Orejas M."/>
            <person name="Ortiz-Castellanos L."/>
            <person name="Pisabarro A.G."/>
            <person name="Rodriguez-Romero J."/>
            <person name="Ruiz-Herrera J."/>
            <person name="Ruiz-Vazquez R."/>
            <person name="Sanz C."/>
            <person name="Schackwitz W."/>
            <person name="Schmutz J."/>
            <person name="Shahriari M."/>
            <person name="Shelest E."/>
            <person name="Silva-Franco F."/>
            <person name="Soanes D."/>
            <person name="Syed K."/>
            <person name="Tagua V.G."/>
            <person name="Talbot N.J."/>
            <person name="Thon M."/>
            <person name="De vries R.P."/>
            <person name="Wiebenga A."/>
            <person name="Yadav J.S."/>
            <person name="Braun E.L."/>
            <person name="Baker S."/>
            <person name="Garre V."/>
            <person name="Horwitz B."/>
            <person name="Torres-Martinez S."/>
            <person name="Idnurm A."/>
            <person name="Herrera-Estrella A."/>
            <person name="Gabaldon T."/>
            <person name="Grigoriev I.V."/>
        </authorList>
    </citation>
    <scope>NUCLEOTIDE SEQUENCE [LARGE SCALE GENOMIC DNA]</scope>
    <source>
        <strain evidence="2">NRRL 1555(-)</strain>
    </source>
</reference>
<dbReference type="InParanoid" id="A0A167L3V4"/>
<dbReference type="GeneID" id="29002518"/>
<evidence type="ECO:0000313" key="1">
    <source>
        <dbReference type="EMBL" id="OAD69537.1"/>
    </source>
</evidence>
<proteinExistence type="predicted"/>
<keyword evidence="2" id="KW-1185">Reference proteome</keyword>
<dbReference type="Proteomes" id="UP000077315">
    <property type="component" value="Unassembled WGS sequence"/>
</dbReference>
<dbReference type="EMBL" id="KV440991">
    <property type="protein sequence ID" value="OAD69537.1"/>
    <property type="molecule type" value="Genomic_DNA"/>
</dbReference>
<protein>
    <submittedName>
        <fullName evidence="1">Uncharacterized protein</fullName>
    </submittedName>
</protein>
<dbReference type="VEuPathDB" id="FungiDB:PHYBLDRAFT_66238"/>
<dbReference type="RefSeq" id="XP_018287577.1">
    <property type="nucleotide sequence ID" value="XM_018441612.1"/>
</dbReference>
<accession>A0A167L3V4</accession>
<sequence>MDRLLWLEICDQPILRKSASVLLGKLDLDDVAHTDKLKVYAQNSLPVELKKASENNQVYLKVPRLIATPNTRSPAPSKNYPPTRCYAPSAMLKKDQCKIEI</sequence>
<organism evidence="1 2">
    <name type="scientific">Phycomyces blakesleeanus (strain ATCC 8743b / DSM 1359 / FGSC 10004 / NBRC 33097 / NRRL 1555)</name>
    <dbReference type="NCBI Taxonomy" id="763407"/>
    <lineage>
        <taxon>Eukaryota</taxon>
        <taxon>Fungi</taxon>
        <taxon>Fungi incertae sedis</taxon>
        <taxon>Mucoromycota</taxon>
        <taxon>Mucoromycotina</taxon>
        <taxon>Mucoromycetes</taxon>
        <taxon>Mucorales</taxon>
        <taxon>Phycomycetaceae</taxon>
        <taxon>Phycomyces</taxon>
    </lineage>
</organism>
<name>A0A167L3V4_PHYB8</name>